<dbReference type="Pfam" id="PF09243">
    <property type="entry name" value="Rsm22"/>
    <property type="match status" value="1"/>
</dbReference>
<dbReference type="PANTHER" id="PTHR13184:SF5">
    <property type="entry name" value="METHYLTRANSFERASE-LIKE PROTEIN 17, MITOCHONDRIAL"/>
    <property type="match status" value="1"/>
</dbReference>
<gene>
    <name evidence="5" type="ORF">CLORY_06460</name>
</gene>
<dbReference type="GO" id="GO:0046872">
    <property type="term" value="F:metal ion binding"/>
    <property type="evidence" value="ECO:0007669"/>
    <property type="project" value="UniProtKB-KW"/>
</dbReference>
<dbReference type="GO" id="GO:0051536">
    <property type="term" value="F:iron-sulfur cluster binding"/>
    <property type="evidence" value="ECO:0007669"/>
    <property type="project" value="UniProtKB-KW"/>
</dbReference>
<comment type="caution">
    <text evidence="5">The sequence shown here is derived from an EMBL/GenBank/DDBJ whole genome shotgun (WGS) entry which is preliminary data.</text>
</comment>
<organism evidence="5 6">
    <name type="scientific">Clostridium oryzae</name>
    <dbReference type="NCBI Taxonomy" id="1450648"/>
    <lineage>
        <taxon>Bacteria</taxon>
        <taxon>Bacillati</taxon>
        <taxon>Bacillota</taxon>
        <taxon>Clostridia</taxon>
        <taxon>Eubacteriales</taxon>
        <taxon>Clostridiaceae</taxon>
        <taxon>Clostridium</taxon>
    </lineage>
</organism>
<dbReference type="Gene3D" id="3.40.50.150">
    <property type="entry name" value="Vaccinia Virus protein VP39"/>
    <property type="match status" value="1"/>
</dbReference>
<dbReference type="STRING" id="1450648.CLORY_06460"/>
<dbReference type="GO" id="GO:0006412">
    <property type="term" value="P:translation"/>
    <property type="evidence" value="ECO:0007669"/>
    <property type="project" value="InterPro"/>
</dbReference>
<sequence>MDLPFELKLAIENQIVGMKHTQLLQDAQTLSKKYRTESGHGKRLLTCSNEAATYSVVRMPATYGAVYSALKYTLALADCNIESLLDVGAGTGAASWAADSLLKLKRITCLEREHAMSQIGEKMMQEGSEVLKKAKWTEYDLSMDNISEKADLVIASYVLNELDDNERIKAAEKLWNAANKIILIVEPGTPIGYSHLKKIRDYLLAKGAHMVAPCPHEDTCKLEQDDWCHFTCRIQRSRLHRLLKEGEVPYEDEKFAYLAIAREQYKNAVARVLRHPIVGKGRVLLDICSTSGIRKVNVFKKDGELYKQARKVQCGDEISIK</sequence>
<keyword evidence="4" id="KW-0411">Iron-sulfur</keyword>
<keyword evidence="6" id="KW-1185">Reference proteome</keyword>
<dbReference type="OrthoDB" id="9799639at2"/>
<keyword evidence="2" id="KW-0809">Transit peptide</keyword>
<dbReference type="Proteomes" id="UP000190080">
    <property type="component" value="Unassembled WGS sequence"/>
</dbReference>
<reference evidence="5 6" key="1">
    <citation type="submission" date="2017-03" db="EMBL/GenBank/DDBJ databases">
        <title>Genome sequence of Clostridium oryzae DSM 28571.</title>
        <authorList>
            <person name="Poehlein A."/>
            <person name="Daniel R."/>
        </authorList>
    </citation>
    <scope>NUCLEOTIDE SEQUENCE [LARGE SCALE GENOMIC DNA]</scope>
    <source>
        <strain evidence="5 6">DSM 28571</strain>
    </source>
</reference>
<protein>
    <submittedName>
        <fullName evidence="5">Mitochondrial small ribosomal subunit Rsm22</fullName>
    </submittedName>
</protein>
<proteinExistence type="predicted"/>
<accession>A0A1V4IWL9</accession>
<dbReference type="RefSeq" id="WP_079422102.1">
    <property type="nucleotide sequence ID" value="NZ_MZGV01000004.1"/>
</dbReference>
<dbReference type="GO" id="GO:0008168">
    <property type="term" value="F:methyltransferase activity"/>
    <property type="evidence" value="ECO:0007669"/>
    <property type="project" value="InterPro"/>
</dbReference>
<dbReference type="SUPFAM" id="SSF53335">
    <property type="entry name" value="S-adenosyl-L-methionine-dependent methyltransferases"/>
    <property type="match status" value="1"/>
</dbReference>
<dbReference type="InterPro" id="IPR029063">
    <property type="entry name" value="SAM-dependent_MTases_sf"/>
</dbReference>
<keyword evidence="1" id="KW-0479">Metal-binding</keyword>
<evidence type="ECO:0000256" key="3">
    <source>
        <dbReference type="ARBA" id="ARBA00023004"/>
    </source>
</evidence>
<dbReference type="GO" id="GO:0015935">
    <property type="term" value="C:small ribosomal subunit"/>
    <property type="evidence" value="ECO:0007669"/>
    <property type="project" value="TreeGrafter"/>
</dbReference>
<evidence type="ECO:0000256" key="2">
    <source>
        <dbReference type="ARBA" id="ARBA00022946"/>
    </source>
</evidence>
<dbReference type="InterPro" id="IPR052571">
    <property type="entry name" value="Mt_RNA_Methyltransferase"/>
</dbReference>
<evidence type="ECO:0000313" key="6">
    <source>
        <dbReference type="Proteomes" id="UP000190080"/>
    </source>
</evidence>
<dbReference type="InterPro" id="IPR015324">
    <property type="entry name" value="Ribosomal_Rsm22-like"/>
</dbReference>
<name>A0A1V4IWL9_9CLOT</name>
<dbReference type="GO" id="GO:0003735">
    <property type="term" value="F:structural constituent of ribosome"/>
    <property type="evidence" value="ECO:0007669"/>
    <property type="project" value="TreeGrafter"/>
</dbReference>
<dbReference type="PANTHER" id="PTHR13184">
    <property type="entry name" value="37S RIBOSOMAL PROTEIN S22"/>
    <property type="match status" value="1"/>
</dbReference>
<evidence type="ECO:0000256" key="1">
    <source>
        <dbReference type="ARBA" id="ARBA00022723"/>
    </source>
</evidence>
<dbReference type="EMBL" id="MZGV01000004">
    <property type="protein sequence ID" value="OPJ64452.1"/>
    <property type="molecule type" value="Genomic_DNA"/>
</dbReference>
<keyword evidence="3" id="KW-0408">Iron</keyword>
<evidence type="ECO:0000256" key="4">
    <source>
        <dbReference type="ARBA" id="ARBA00023014"/>
    </source>
</evidence>
<dbReference type="AlphaFoldDB" id="A0A1V4IWL9"/>
<evidence type="ECO:0000313" key="5">
    <source>
        <dbReference type="EMBL" id="OPJ64452.1"/>
    </source>
</evidence>